<dbReference type="SUPFAM" id="SSF52374">
    <property type="entry name" value="Nucleotidylyl transferase"/>
    <property type="match status" value="1"/>
</dbReference>
<evidence type="ECO:0000256" key="4">
    <source>
        <dbReference type="ARBA" id="ARBA00022643"/>
    </source>
</evidence>
<proteinExistence type="inferred from homology"/>
<comment type="catalytic activity">
    <reaction evidence="13 14">
        <text>FMN + ATP + H(+) = FAD + diphosphate</text>
        <dbReference type="Rhea" id="RHEA:17237"/>
        <dbReference type="ChEBI" id="CHEBI:15378"/>
        <dbReference type="ChEBI" id="CHEBI:30616"/>
        <dbReference type="ChEBI" id="CHEBI:33019"/>
        <dbReference type="ChEBI" id="CHEBI:57692"/>
        <dbReference type="ChEBI" id="CHEBI:58210"/>
        <dbReference type="EC" id="2.7.7.2"/>
    </reaction>
</comment>
<evidence type="ECO:0000256" key="3">
    <source>
        <dbReference type="ARBA" id="ARBA00022630"/>
    </source>
</evidence>
<dbReference type="Pfam" id="PF01687">
    <property type="entry name" value="Flavokinase"/>
    <property type="match status" value="1"/>
</dbReference>
<evidence type="ECO:0000259" key="15">
    <source>
        <dbReference type="SMART" id="SM00904"/>
    </source>
</evidence>
<keyword evidence="9 14" id="KW-0274">FAD</keyword>
<organism evidence="16 17">
    <name type="scientific">Enterococcus canis</name>
    <dbReference type="NCBI Taxonomy" id="214095"/>
    <lineage>
        <taxon>Bacteria</taxon>
        <taxon>Bacillati</taxon>
        <taxon>Bacillota</taxon>
        <taxon>Bacilli</taxon>
        <taxon>Lactobacillales</taxon>
        <taxon>Enterococcaceae</taxon>
        <taxon>Enterococcus</taxon>
    </lineage>
</organism>
<keyword evidence="3 14" id="KW-0285">Flavoprotein</keyword>
<dbReference type="InterPro" id="IPR002606">
    <property type="entry name" value="Riboflavin_kinase_bac"/>
</dbReference>
<dbReference type="GO" id="GO:0005524">
    <property type="term" value="F:ATP binding"/>
    <property type="evidence" value="ECO:0007669"/>
    <property type="project" value="UniProtKB-UniRule"/>
</dbReference>
<comment type="caution">
    <text evidence="16">The sequence shown here is derived from an EMBL/GenBank/DDBJ whole genome shotgun (WGS) entry which is preliminary data.</text>
</comment>
<dbReference type="AlphaFoldDB" id="A0A1L8RK26"/>
<dbReference type="EC" id="2.7.7.2" evidence="14"/>
<evidence type="ECO:0000313" key="16">
    <source>
        <dbReference type="EMBL" id="OJG20131.1"/>
    </source>
</evidence>
<dbReference type="InterPro" id="IPR015864">
    <property type="entry name" value="FAD_synthase"/>
</dbReference>
<dbReference type="STRING" id="214095.RU97_GL000364"/>
<evidence type="ECO:0000256" key="13">
    <source>
        <dbReference type="ARBA" id="ARBA00049494"/>
    </source>
</evidence>
<evidence type="ECO:0000256" key="11">
    <source>
        <dbReference type="ARBA" id="ARBA00023268"/>
    </source>
</evidence>
<sequence>MEIIRIRHPYQPEEIPNEDVVLVLGFFDGIHKGHQAVIQKGKQIAESRGLKLAVMTFNQHPSIVFKKIQPDTMKYLTSLEQKEQLMAEQGVDILYIVEFTSAFAHLAPQDFVDQYIVGLHAKVAVSGFDYTYGPKDIADVAHLPEYARERFDIITVSKKELDGYKISSTRIRELMEAGAMDEVAELLGYIYEIDGTVVHGDARGRLLGFPTANIKVKSTVRLPKEGVYAVELRIGDTWHVGMGSIGHNDTFGAGRDLTVEVYILDFHEDIYGEQVSVRWNHFLRDQVAFDGAEGLIKQLKQDEQDTADYFKKLRD</sequence>
<dbReference type="RefSeq" id="WP_067392169.1">
    <property type="nucleotide sequence ID" value="NZ_JXKH01000001.1"/>
</dbReference>
<dbReference type="PANTHER" id="PTHR22749:SF6">
    <property type="entry name" value="RIBOFLAVIN KINASE"/>
    <property type="match status" value="1"/>
</dbReference>
<feature type="domain" description="Riboflavin kinase" evidence="15">
    <location>
        <begin position="186"/>
        <end position="311"/>
    </location>
</feature>
<dbReference type="Gene3D" id="3.40.50.620">
    <property type="entry name" value="HUPs"/>
    <property type="match status" value="1"/>
</dbReference>
<dbReference type="InterPro" id="IPR023465">
    <property type="entry name" value="Riboflavin_kinase_dom_sf"/>
</dbReference>
<evidence type="ECO:0000256" key="9">
    <source>
        <dbReference type="ARBA" id="ARBA00022827"/>
    </source>
</evidence>
<name>A0A1L8RK26_9ENTE</name>
<dbReference type="SMART" id="SM00904">
    <property type="entry name" value="Flavokinase"/>
    <property type="match status" value="1"/>
</dbReference>
<dbReference type="GO" id="GO:0009398">
    <property type="term" value="P:FMN biosynthetic process"/>
    <property type="evidence" value="ECO:0007669"/>
    <property type="project" value="UniProtKB-UniRule"/>
</dbReference>
<evidence type="ECO:0000256" key="12">
    <source>
        <dbReference type="ARBA" id="ARBA00047880"/>
    </source>
</evidence>
<evidence type="ECO:0000256" key="5">
    <source>
        <dbReference type="ARBA" id="ARBA00022679"/>
    </source>
</evidence>
<evidence type="ECO:0000256" key="10">
    <source>
        <dbReference type="ARBA" id="ARBA00022840"/>
    </source>
</evidence>
<keyword evidence="4 14" id="KW-0288">FMN</keyword>
<evidence type="ECO:0000256" key="8">
    <source>
        <dbReference type="ARBA" id="ARBA00022777"/>
    </source>
</evidence>
<dbReference type="Pfam" id="PF06574">
    <property type="entry name" value="FAD_syn"/>
    <property type="match status" value="1"/>
</dbReference>
<keyword evidence="8 14" id="KW-0418">Kinase</keyword>
<dbReference type="NCBIfam" id="TIGR00125">
    <property type="entry name" value="cyt_tran_rel"/>
    <property type="match status" value="1"/>
</dbReference>
<evidence type="ECO:0000256" key="14">
    <source>
        <dbReference type="PIRNR" id="PIRNR004491"/>
    </source>
</evidence>
<dbReference type="NCBIfam" id="TIGR00083">
    <property type="entry name" value="ribF"/>
    <property type="match status" value="1"/>
</dbReference>
<gene>
    <name evidence="16" type="ORF">RU97_GL000364</name>
</gene>
<evidence type="ECO:0000313" key="17">
    <source>
        <dbReference type="Proteomes" id="UP000181884"/>
    </source>
</evidence>
<evidence type="ECO:0000256" key="6">
    <source>
        <dbReference type="ARBA" id="ARBA00022695"/>
    </source>
</evidence>
<keyword evidence="11" id="KW-0511">Multifunctional enzyme</keyword>
<keyword evidence="5 14" id="KW-0808">Transferase</keyword>
<dbReference type="GO" id="GO:0008531">
    <property type="term" value="F:riboflavin kinase activity"/>
    <property type="evidence" value="ECO:0007669"/>
    <property type="project" value="UniProtKB-UniRule"/>
</dbReference>
<dbReference type="PIRSF" id="PIRSF004491">
    <property type="entry name" value="FAD_Synth"/>
    <property type="match status" value="1"/>
</dbReference>
<keyword evidence="10 14" id="KW-0067">ATP-binding</keyword>
<dbReference type="PANTHER" id="PTHR22749">
    <property type="entry name" value="RIBOFLAVIN KINASE/FMN ADENYLYLTRANSFERASE"/>
    <property type="match status" value="1"/>
</dbReference>
<comment type="pathway">
    <text evidence="2 14">Cofactor biosynthesis; FMN biosynthesis; FMN from riboflavin (ATP route): step 1/1.</text>
</comment>
<dbReference type="GO" id="GO:0009231">
    <property type="term" value="P:riboflavin biosynthetic process"/>
    <property type="evidence" value="ECO:0007669"/>
    <property type="project" value="InterPro"/>
</dbReference>
<dbReference type="InterPro" id="IPR015865">
    <property type="entry name" value="Riboflavin_kinase_bac/euk"/>
</dbReference>
<dbReference type="EC" id="2.7.1.26" evidence="14"/>
<dbReference type="Proteomes" id="UP000181884">
    <property type="component" value="Unassembled WGS sequence"/>
</dbReference>
<dbReference type="InterPro" id="IPR014729">
    <property type="entry name" value="Rossmann-like_a/b/a_fold"/>
</dbReference>
<keyword evidence="6 14" id="KW-0548">Nucleotidyltransferase</keyword>
<comment type="similarity">
    <text evidence="14">Belongs to the ribF family.</text>
</comment>
<reference evidence="16 17" key="1">
    <citation type="submission" date="2014-12" db="EMBL/GenBank/DDBJ databases">
        <title>Draft genome sequences of 29 type strains of Enterococci.</title>
        <authorList>
            <person name="Zhong Z."/>
            <person name="Sun Z."/>
            <person name="Liu W."/>
            <person name="Zhang W."/>
            <person name="Zhang H."/>
        </authorList>
    </citation>
    <scope>NUCLEOTIDE SEQUENCE [LARGE SCALE GENOMIC DNA]</scope>
    <source>
        <strain evidence="16 17">DSM 17029</strain>
    </source>
</reference>
<dbReference type="UniPathway" id="UPA00277">
    <property type="reaction ID" value="UER00407"/>
</dbReference>
<dbReference type="Gene3D" id="2.40.30.30">
    <property type="entry name" value="Riboflavin kinase-like"/>
    <property type="match status" value="1"/>
</dbReference>
<evidence type="ECO:0000256" key="2">
    <source>
        <dbReference type="ARBA" id="ARBA00005201"/>
    </source>
</evidence>
<dbReference type="GO" id="GO:0006747">
    <property type="term" value="P:FAD biosynthetic process"/>
    <property type="evidence" value="ECO:0007669"/>
    <property type="project" value="UniProtKB-UniRule"/>
</dbReference>
<dbReference type="InterPro" id="IPR023468">
    <property type="entry name" value="Riboflavin_kinase"/>
</dbReference>
<dbReference type="CDD" id="cd02064">
    <property type="entry name" value="FAD_synthetase_N"/>
    <property type="match status" value="1"/>
</dbReference>
<evidence type="ECO:0000256" key="1">
    <source>
        <dbReference type="ARBA" id="ARBA00004726"/>
    </source>
</evidence>
<dbReference type="EMBL" id="JXKH01000001">
    <property type="protein sequence ID" value="OJG20131.1"/>
    <property type="molecule type" value="Genomic_DNA"/>
</dbReference>
<protein>
    <recommendedName>
        <fullName evidence="14">Riboflavin biosynthesis protein</fullName>
    </recommendedName>
    <domain>
        <recommendedName>
            <fullName evidence="14">Riboflavin kinase</fullName>
            <ecNumber evidence="14">2.7.1.26</ecNumber>
        </recommendedName>
        <alternativeName>
            <fullName evidence="14">Flavokinase</fullName>
        </alternativeName>
    </domain>
    <domain>
        <recommendedName>
            <fullName evidence="14">FMN adenylyltransferase</fullName>
            <ecNumber evidence="14">2.7.7.2</ecNumber>
        </recommendedName>
        <alternativeName>
            <fullName evidence="14">FAD pyrophosphorylase</fullName>
        </alternativeName>
        <alternativeName>
            <fullName evidence="14">FAD synthase</fullName>
        </alternativeName>
    </domain>
</protein>
<dbReference type="UniPathway" id="UPA00276">
    <property type="reaction ID" value="UER00406"/>
</dbReference>
<evidence type="ECO:0000256" key="7">
    <source>
        <dbReference type="ARBA" id="ARBA00022741"/>
    </source>
</evidence>
<keyword evidence="17" id="KW-1185">Reference proteome</keyword>
<comment type="catalytic activity">
    <reaction evidence="12 14">
        <text>riboflavin + ATP = FMN + ADP + H(+)</text>
        <dbReference type="Rhea" id="RHEA:14357"/>
        <dbReference type="ChEBI" id="CHEBI:15378"/>
        <dbReference type="ChEBI" id="CHEBI:30616"/>
        <dbReference type="ChEBI" id="CHEBI:57986"/>
        <dbReference type="ChEBI" id="CHEBI:58210"/>
        <dbReference type="ChEBI" id="CHEBI:456216"/>
        <dbReference type="EC" id="2.7.1.26"/>
    </reaction>
</comment>
<dbReference type="InterPro" id="IPR004821">
    <property type="entry name" value="Cyt_trans-like"/>
</dbReference>
<keyword evidence="7 14" id="KW-0547">Nucleotide-binding</keyword>
<dbReference type="GO" id="GO:0003919">
    <property type="term" value="F:FMN adenylyltransferase activity"/>
    <property type="evidence" value="ECO:0007669"/>
    <property type="project" value="UniProtKB-UniRule"/>
</dbReference>
<comment type="pathway">
    <text evidence="1 14">Cofactor biosynthesis; FAD biosynthesis; FAD from FMN: step 1/1.</text>
</comment>
<dbReference type="SUPFAM" id="SSF82114">
    <property type="entry name" value="Riboflavin kinase-like"/>
    <property type="match status" value="1"/>
</dbReference>
<accession>A0A1L8RK26</accession>
<dbReference type="FunFam" id="3.40.50.620:FF:000021">
    <property type="entry name" value="Riboflavin biosynthesis protein"/>
    <property type="match status" value="1"/>
</dbReference>